<accession>A0A317XJ34</accession>
<feature type="domain" description="Methyltransferase type 11" evidence="4">
    <location>
        <begin position="62"/>
        <end position="171"/>
    </location>
</feature>
<protein>
    <submittedName>
        <fullName evidence="5">S-adenosyl-L-methionine-dependent methyltransferase</fullName>
    </submittedName>
</protein>
<evidence type="ECO:0000313" key="5">
    <source>
        <dbReference type="EMBL" id="PWY97290.1"/>
    </source>
</evidence>
<evidence type="ECO:0000313" key="6">
    <source>
        <dbReference type="Proteomes" id="UP000246740"/>
    </source>
</evidence>
<sequence>MAAFSKSTFDAAAYLAFRPSYPKWVHDKVLSYHFNAPHTASSSTARAAPTPTQRSRSALAIDLGCGPGISTLTLLPHFDRVVGIDPSSKMVGAAIRADSPNLPDTLRPNVSEGSKGRLGLLEYKEGFSEDMPFLAEESVDLVTSGQAAHWFDYPRFWKEITRILKPGGSVCLYGYPDFFLPDFPSTRPLLDAFAIPPGDGAPPESEAAAHKITVDSVRDYWEQPGRSIVSRCFNPIPLPTAFADSVAEKWDPRSTVKRVYSTQGLAKSQIWPSWPALASDDLPDSSLSPEVQAEIKKDGTLDKTLTWDTFGKYLRTWSSVNTYLGQHPNDAEAHGGQDVVDRFLAQLRAEITRANNDIPVESVLLRWPLCFVMIKKKDV</sequence>
<dbReference type="PANTHER" id="PTHR44942:SF4">
    <property type="entry name" value="METHYLTRANSFERASE TYPE 11 DOMAIN-CONTAINING PROTEIN"/>
    <property type="match status" value="1"/>
</dbReference>
<dbReference type="GO" id="GO:0008757">
    <property type="term" value="F:S-adenosylmethionine-dependent methyltransferase activity"/>
    <property type="evidence" value="ECO:0007669"/>
    <property type="project" value="InterPro"/>
</dbReference>
<dbReference type="GO" id="GO:0032259">
    <property type="term" value="P:methylation"/>
    <property type="evidence" value="ECO:0007669"/>
    <property type="project" value="UniProtKB-KW"/>
</dbReference>
<keyword evidence="6" id="KW-1185">Reference proteome</keyword>
<dbReference type="InParanoid" id="A0A317XJ34"/>
<dbReference type="STRING" id="1882483.A0A317XJ34"/>
<organism evidence="5 6">
    <name type="scientific">Testicularia cyperi</name>
    <dbReference type="NCBI Taxonomy" id="1882483"/>
    <lineage>
        <taxon>Eukaryota</taxon>
        <taxon>Fungi</taxon>
        <taxon>Dikarya</taxon>
        <taxon>Basidiomycota</taxon>
        <taxon>Ustilaginomycotina</taxon>
        <taxon>Ustilaginomycetes</taxon>
        <taxon>Ustilaginales</taxon>
        <taxon>Anthracoideaceae</taxon>
        <taxon>Testicularia</taxon>
    </lineage>
</organism>
<keyword evidence="3 5" id="KW-0808">Transferase</keyword>
<dbReference type="OrthoDB" id="10027013at2759"/>
<dbReference type="Gene3D" id="3.40.50.150">
    <property type="entry name" value="Vaccinia Virus protein VP39"/>
    <property type="match status" value="1"/>
</dbReference>
<dbReference type="InterPro" id="IPR013216">
    <property type="entry name" value="Methyltransf_11"/>
</dbReference>
<dbReference type="AlphaFoldDB" id="A0A317XJ34"/>
<proteinExistence type="inferred from homology"/>
<reference evidence="5 6" key="1">
    <citation type="journal article" date="2018" name="Mol. Biol. Evol.">
        <title>Broad Genomic Sampling Reveals a Smut Pathogenic Ancestry of the Fungal Clade Ustilaginomycotina.</title>
        <authorList>
            <person name="Kijpornyongpan T."/>
            <person name="Mondo S.J."/>
            <person name="Barry K."/>
            <person name="Sandor L."/>
            <person name="Lee J."/>
            <person name="Lipzen A."/>
            <person name="Pangilinan J."/>
            <person name="LaButti K."/>
            <person name="Hainaut M."/>
            <person name="Henrissat B."/>
            <person name="Grigoriev I.V."/>
            <person name="Spatafora J.W."/>
            <person name="Aime M.C."/>
        </authorList>
    </citation>
    <scope>NUCLEOTIDE SEQUENCE [LARGE SCALE GENOMIC DNA]</scope>
    <source>
        <strain evidence="5 6">MCA 3645</strain>
    </source>
</reference>
<gene>
    <name evidence="5" type="ORF">BCV70DRAFT_203006</name>
</gene>
<dbReference type="EMBL" id="KZ819212">
    <property type="protein sequence ID" value="PWY97290.1"/>
    <property type="molecule type" value="Genomic_DNA"/>
</dbReference>
<dbReference type="PANTHER" id="PTHR44942">
    <property type="entry name" value="METHYLTRANSF_11 DOMAIN-CONTAINING PROTEIN"/>
    <property type="match status" value="1"/>
</dbReference>
<evidence type="ECO:0000259" key="4">
    <source>
        <dbReference type="Pfam" id="PF08241"/>
    </source>
</evidence>
<dbReference type="SUPFAM" id="SSF53335">
    <property type="entry name" value="S-adenosyl-L-methionine-dependent methyltransferases"/>
    <property type="match status" value="1"/>
</dbReference>
<dbReference type="Proteomes" id="UP000246740">
    <property type="component" value="Unassembled WGS sequence"/>
</dbReference>
<dbReference type="InterPro" id="IPR051052">
    <property type="entry name" value="Diverse_substrate_MTase"/>
</dbReference>
<evidence type="ECO:0000256" key="2">
    <source>
        <dbReference type="ARBA" id="ARBA00022603"/>
    </source>
</evidence>
<dbReference type="Pfam" id="PF08241">
    <property type="entry name" value="Methyltransf_11"/>
    <property type="match status" value="1"/>
</dbReference>
<evidence type="ECO:0000256" key="3">
    <source>
        <dbReference type="ARBA" id="ARBA00022679"/>
    </source>
</evidence>
<dbReference type="InterPro" id="IPR029063">
    <property type="entry name" value="SAM-dependent_MTases_sf"/>
</dbReference>
<comment type="similarity">
    <text evidence="1">Belongs to the methyltransferase superfamily.</text>
</comment>
<keyword evidence="2 5" id="KW-0489">Methyltransferase</keyword>
<evidence type="ECO:0000256" key="1">
    <source>
        <dbReference type="ARBA" id="ARBA00008361"/>
    </source>
</evidence>
<dbReference type="CDD" id="cd02440">
    <property type="entry name" value="AdoMet_MTases"/>
    <property type="match status" value="1"/>
</dbReference>
<name>A0A317XJ34_9BASI</name>